<keyword evidence="1" id="KW-0732">Signal</keyword>
<keyword evidence="3" id="KW-1185">Reference proteome</keyword>
<dbReference type="PROSITE" id="PS51257">
    <property type="entry name" value="PROKAR_LIPOPROTEIN"/>
    <property type="match status" value="1"/>
</dbReference>
<evidence type="ECO:0008006" key="4">
    <source>
        <dbReference type="Google" id="ProtNLM"/>
    </source>
</evidence>
<gene>
    <name evidence="2" type="ORF">VA603_02415</name>
</gene>
<feature type="signal peptide" evidence="1">
    <location>
        <begin position="1"/>
        <end position="20"/>
    </location>
</feature>
<proteinExistence type="predicted"/>
<comment type="caution">
    <text evidence="2">The sequence shown here is derived from an EMBL/GenBank/DDBJ whole genome shotgun (WGS) entry which is preliminary data.</text>
</comment>
<protein>
    <recommendedName>
        <fullName evidence="4">Lipoprotein</fullName>
    </recommendedName>
</protein>
<organism evidence="2 3">
    <name type="scientific">Stenotrophomonas capsici</name>
    <dbReference type="NCBI Taxonomy" id="3110230"/>
    <lineage>
        <taxon>Bacteria</taxon>
        <taxon>Pseudomonadati</taxon>
        <taxon>Pseudomonadota</taxon>
        <taxon>Gammaproteobacteria</taxon>
        <taxon>Lysobacterales</taxon>
        <taxon>Lysobacteraceae</taxon>
        <taxon>Stenotrophomonas</taxon>
    </lineage>
</organism>
<evidence type="ECO:0000313" key="3">
    <source>
        <dbReference type="Proteomes" id="UP001301653"/>
    </source>
</evidence>
<evidence type="ECO:0000313" key="2">
    <source>
        <dbReference type="EMBL" id="MEA5666395.1"/>
    </source>
</evidence>
<feature type="chain" id="PRO_5046747549" description="Lipoprotein" evidence="1">
    <location>
        <begin position="21"/>
        <end position="96"/>
    </location>
</feature>
<dbReference type="EMBL" id="JAYFUH010000061">
    <property type="protein sequence ID" value="MEA5666395.1"/>
    <property type="molecule type" value="Genomic_DNA"/>
</dbReference>
<accession>A0ABU5V1F7</accession>
<reference evidence="2 3" key="1">
    <citation type="submission" date="2023-12" db="EMBL/GenBank/DDBJ databases">
        <title>Stenotrophomonas guangdongensis sp. nov., isolated from wilted pepper plants (Capsicum annuum).</title>
        <authorList>
            <person name="Qiu M."/>
            <person name="Li Y."/>
            <person name="Liu Q."/>
            <person name="Zhang X."/>
            <person name="Huang Y."/>
            <person name="Guo R."/>
            <person name="Hu M."/>
            <person name="Zhou J."/>
            <person name="Zhou X."/>
        </authorList>
    </citation>
    <scope>NUCLEOTIDE SEQUENCE [LARGE SCALE GENOMIC DNA]</scope>
    <source>
        <strain evidence="2 3">MH1</strain>
    </source>
</reference>
<name>A0ABU5V1F7_9GAMM</name>
<dbReference type="RefSeq" id="WP_132864497.1">
    <property type="nucleotide sequence ID" value="NZ_JAYFUH010000061.1"/>
</dbReference>
<dbReference type="Proteomes" id="UP001301653">
    <property type="component" value="Unassembled WGS sequence"/>
</dbReference>
<sequence>MKKAWGLVLVLLLSACGAGLDGTYADALGMATYTFGRDGKVAIKVMGQSQETTYVRDKDTLRITVPGQPDATLELVVNADGSLQGPMGMRLAKVED</sequence>
<evidence type="ECO:0000256" key="1">
    <source>
        <dbReference type="SAM" id="SignalP"/>
    </source>
</evidence>